<dbReference type="Proteomes" id="UP000309076">
    <property type="component" value="Unassembled WGS sequence"/>
</dbReference>
<gene>
    <name evidence="2" type="ORF">D6D21_07469</name>
</gene>
<accession>A0AB74IR14</accession>
<dbReference type="PANTHER" id="PTHR35408:SF3">
    <property type="entry name" value="GLYCOSYLTRANSFERASE 2-LIKE DOMAIN-CONTAINING PROTEIN"/>
    <property type="match status" value="1"/>
</dbReference>
<reference evidence="2 3" key="1">
    <citation type="submission" date="2018-10" db="EMBL/GenBank/DDBJ databases">
        <title>Fifty Aureobasidium pullulans genomes reveal a recombining polyextremotolerant generalist.</title>
        <authorList>
            <person name="Gostincar C."/>
            <person name="Turk M."/>
            <person name="Zajc J."/>
            <person name="Gunde-Cimerman N."/>
        </authorList>
    </citation>
    <scope>NUCLEOTIDE SEQUENCE [LARGE SCALE GENOMIC DNA]</scope>
    <source>
        <strain evidence="2 3">EXF-10796</strain>
    </source>
</reference>
<dbReference type="InterPro" id="IPR029044">
    <property type="entry name" value="Nucleotide-diphossugar_trans"/>
</dbReference>
<protein>
    <recommendedName>
        <fullName evidence="1">Glycosyltransferase 2-like domain-containing protein</fullName>
    </recommendedName>
</protein>
<name>A0AB74IR14_AURPU</name>
<evidence type="ECO:0000259" key="1">
    <source>
        <dbReference type="Pfam" id="PF13632"/>
    </source>
</evidence>
<dbReference type="PANTHER" id="PTHR35408">
    <property type="entry name" value="CHROMOSOME 15, WHOLE GENOME SHOTGUN SEQUENCE"/>
    <property type="match status" value="1"/>
</dbReference>
<evidence type="ECO:0000313" key="2">
    <source>
        <dbReference type="EMBL" id="THW39100.1"/>
    </source>
</evidence>
<comment type="caution">
    <text evidence="2">The sequence shown here is derived from an EMBL/GenBank/DDBJ whole genome shotgun (WGS) entry which is preliminary data.</text>
</comment>
<dbReference type="AlphaFoldDB" id="A0AB74IR14"/>
<dbReference type="InterPro" id="IPR001173">
    <property type="entry name" value="Glyco_trans_2-like"/>
</dbReference>
<dbReference type="EMBL" id="QZAM01000173">
    <property type="protein sequence ID" value="THW39100.1"/>
    <property type="molecule type" value="Genomic_DNA"/>
</dbReference>
<dbReference type="SUPFAM" id="SSF53448">
    <property type="entry name" value="Nucleotide-diphospho-sugar transferases"/>
    <property type="match status" value="1"/>
</dbReference>
<dbReference type="Gene3D" id="3.90.550.10">
    <property type="entry name" value="Spore Coat Polysaccharide Biosynthesis Protein SpsA, Chain A"/>
    <property type="match status" value="1"/>
</dbReference>
<dbReference type="Pfam" id="PF13632">
    <property type="entry name" value="Glyco_trans_2_3"/>
    <property type="match status" value="1"/>
</dbReference>
<organism evidence="2 3">
    <name type="scientific">Aureobasidium pullulans</name>
    <name type="common">Black yeast</name>
    <name type="synonym">Pullularia pullulans</name>
    <dbReference type="NCBI Taxonomy" id="5580"/>
    <lineage>
        <taxon>Eukaryota</taxon>
        <taxon>Fungi</taxon>
        <taxon>Dikarya</taxon>
        <taxon>Ascomycota</taxon>
        <taxon>Pezizomycotina</taxon>
        <taxon>Dothideomycetes</taxon>
        <taxon>Dothideomycetidae</taxon>
        <taxon>Dothideales</taxon>
        <taxon>Saccotheciaceae</taxon>
        <taxon>Aureobasidium</taxon>
    </lineage>
</organism>
<evidence type="ECO:0000313" key="3">
    <source>
        <dbReference type="Proteomes" id="UP000309076"/>
    </source>
</evidence>
<sequence length="133" mass="15001">MGDFILLIDSDTRVPTNCLLDAVSKITNSPQVAILQYSSRVMNVTKSYFENGITFFTNMVYTQIKYAIANGDVTPFVRHNAILRWSILEATISEDFDMALRLQSASYLMRFGAYMGDGFKEGVSLTVYDELAR</sequence>
<feature type="domain" description="Glycosyltransferase 2-like" evidence="1">
    <location>
        <begin position="4"/>
        <end position="133"/>
    </location>
</feature>
<proteinExistence type="predicted"/>